<dbReference type="Pfam" id="PF00443">
    <property type="entry name" value="UCH"/>
    <property type="match status" value="1"/>
</dbReference>
<dbReference type="InterPro" id="IPR028889">
    <property type="entry name" value="USP"/>
</dbReference>
<feature type="compositionally biased region" description="Low complexity" evidence="8">
    <location>
        <begin position="92"/>
        <end position="111"/>
    </location>
</feature>
<evidence type="ECO:0000259" key="9">
    <source>
        <dbReference type="PROSITE" id="PS50235"/>
    </source>
</evidence>
<keyword evidence="4" id="KW-0645">Protease</keyword>
<dbReference type="SUPFAM" id="SSF54001">
    <property type="entry name" value="Cysteine proteinases"/>
    <property type="match status" value="1"/>
</dbReference>
<evidence type="ECO:0000256" key="5">
    <source>
        <dbReference type="ARBA" id="ARBA00022786"/>
    </source>
</evidence>
<dbReference type="Proteomes" id="UP000440578">
    <property type="component" value="Unassembled WGS sequence"/>
</dbReference>
<dbReference type="InterPro" id="IPR038765">
    <property type="entry name" value="Papain-like_cys_pep_sf"/>
</dbReference>
<feature type="region of interest" description="Disordered" evidence="8">
    <location>
        <begin position="168"/>
        <end position="193"/>
    </location>
</feature>
<dbReference type="PROSITE" id="PS00973">
    <property type="entry name" value="USP_2"/>
    <property type="match status" value="1"/>
</dbReference>
<dbReference type="CDD" id="cd02257">
    <property type="entry name" value="Peptidase_C19"/>
    <property type="match status" value="1"/>
</dbReference>
<dbReference type="GO" id="GO:0016579">
    <property type="term" value="P:protein deubiquitination"/>
    <property type="evidence" value="ECO:0007669"/>
    <property type="project" value="InterPro"/>
</dbReference>
<keyword evidence="6 10" id="KW-0378">Hydrolase</keyword>
<evidence type="ECO:0000256" key="3">
    <source>
        <dbReference type="ARBA" id="ARBA00012759"/>
    </source>
</evidence>
<feature type="region of interest" description="Disordered" evidence="8">
    <location>
        <begin position="698"/>
        <end position="731"/>
    </location>
</feature>
<evidence type="ECO:0000313" key="10">
    <source>
        <dbReference type="EMBL" id="KAF0292922.1"/>
    </source>
</evidence>
<keyword evidence="7" id="KW-0788">Thiol protease</keyword>
<protein>
    <recommendedName>
        <fullName evidence="3">ubiquitinyl hydrolase 1</fullName>
        <ecNumber evidence="3">3.4.19.12</ecNumber>
    </recommendedName>
</protein>
<dbReference type="GO" id="GO:0030330">
    <property type="term" value="P:DNA damage response, signal transduction by p53 class mediator"/>
    <property type="evidence" value="ECO:0007669"/>
    <property type="project" value="TreeGrafter"/>
</dbReference>
<comment type="catalytic activity">
    <reaction evidence="1">
        <text>Thiol-dependent hydrolysis of ester, thioester, amide, peptide and isopeptide bonds formed by the C-terminal Gly of ubiquitin (a 76-residue protein attached to proteins as an intracellular targeting signal).</text>
        <dbReference type="EC" id="3.4.19.12"/>
    </reaction>
</comment>
<name>A0A6A4VQF1_AMPAM</name>
<dbReference type="Gene3D" id="3.90.70.10">
    <property type="entry name" value="Cysteine proteinases"/>
    <property type="match status" value="1"/>
</dbReference>
<gene>
    <name evidence="10" type="primary">usp10-a</name>
    <name evidence="10" type="ORF">FJT64_009119</name>
</gene>
<dbReference type="EC" id="3.4.19.12" evidence="3"/>
<feature type="compositionally biased region" description="Basic and acidic residues" evidence="8">
    <location>
        <begin position="407"/>
        <end position="420"/>
    </location>
</feature>
<dbReference type="InterPro" id="IPR018200">
    <property type="entry name" value="USP_CS"/>
</dbReference>
<feature type="region of interest" description="Disordered" evidence="8">
    <location>
        <begin position="53"/>
        <end position="111"/>
    </location>
</feature>
<dbReference type="PANTHER" id="PTHR24006">
    <property type="entry name" value="UBIQUITIN CARBOXYL-TERMINAL HYDROLASE"/>
    <property type="match status" value="1"/>
</dbReference>
<feature type="compositionally biased region" description="Pro residues" evidence="8">
    <location>
        <begin position="480"/>
        <end position="498"/>
    </location>
</feature>
<evidence type="ECO:0000256" key="7">
    <source>
        <dbReference type="ARBA" id="ARBA00022807"/>
    </source>
</evidence>
<feature type="compositionally biased region" description="Low complexity" evidence="8">
    <location>
        <begin position="303"/>
        <end position="324"/>
    </location>
</feature>
<dbReference type="GO" id="GO:0005829">
    <property type="term" value="C:cytosol"/>
    <property type="evidence" value="ECO:0007669"/>
    <property type="project" value="TreeGrafter"/>
</dbReference>
<keyword evidence="5" id="KW-0833">Ubl conjugation pathway</keyword>
<dbReference type="EMBL" id="VIIS01001783">
    <property type="protein sequence ID" value="KAF0292922.1"/>
    <property type="molecule type" value="Genomic_DNA"/>
</dbReference>
<proteinExistence type="inferred from homology"/>
<reference evidence="10 11" key="1">
    <citation type="submission" date="2019-07" db="EMBL/GenBank/DDBJ databases">
        <title>Draft genome assembly of a fouling barnacle, Amphibalanus amphitrite (Darwin, 1854): The first reference genome for Thecostraca.</title>
        <authorList>
            <person name="Kim W."/>
        </authorList>
    </citation>
    <scope>NUCLEOTIDE SEQUENCE [LARGE SCALE GENOMIC DNA]</scope>
    <source>
        <strain evidence="10">SNU_AA5</strain>
        <tissue evidence="10">Soma without cirri and trophi</tissue>
    </source>
</reference>
<dbReference type="PANTHER" id="PTHR24006:SF687">
    <property type="entry name" value="UBIQUITIN CARBOXYL-TERMINAL HYDROLASE 10"/>
    <property type="match status" value="1"/>
</dbReference>
<keyword evidence="11" id="KW-1185">Reference proteome</keyword>
<evidence type="ECO:0000256" key="2">
    <source>
        <dbReference type="ARBA" id="ARBA00005427"/>
    </source>
</evidence>
<dbReference type="AlphaFoldDB" id="A0A6A4VQF1"/>
<evidence type="ECO:0000313" key="11">
    <source>
        <dbReference type="Proteomes" id="UP000440578"/>
    </source>
</evidence>
<evidence type="ECO:0000256" key="1">
    <source>
        <dbReference type="ARBA" id="ARBA00000707"/>
    </source>
</evidence>
<feature type="domain" description="USP" evidence="9">
    <location>
        <begin position="563"/>
        <end position="945"/>
    </location>
</feature>
<sequence>MESTTNVSVSDQAGQEQLTFLDLRGASDADLALLQRILTHSCKVQLPVCEKPEQVVTEAPQQSETVTPAEMESESEPEPPHGCPPGPDEPAGEPGLAGEMPSTSPSAMPTMSAPHQMMAHMMHGGAPMFHPQAAPGYYPGMFMPPGGNMMYQMSPAGYPMAPAGYGAPEPPAAAEQGDRRRSAGGKKGGDKQLSALAAPFPGPGFAMTPRAATGQPLMIQPFPGHPYGAQYAQYPYPLPYGYGGYATYPSGEMVLLPPPPPHHMQHMQQHPMEMPVQPPPGAAEESRTPLCEPYGRAEEEDVPPVAEDAPAPEADADPAPAAELEPPPVSDSPSATAVSIAPSATAGRVETAAAVVPEPAPTGPVRLSFGFNLDHKLLIGENSAVQLETSGRRVIPPPEPVDFGPDSGRDSPDPLPEPDRLMGSPESEMMISPEPAAGTDSETAETPEPYPTNGASSPEPLPEPELDGIEELEAAAQAPAPVPAPAPAPAPAPVPAPAQPAARSWASLFSKKTEGAAPAPVAPATPKPAPAPPVPETDKEILALGEALARFELCHKTVYLQPRGLTNKSNWCYINAVLQALVSCTPFYHLMKSLPHNVGVLPDRSRTPIIDAMVEFIREFSPLPELPRISRRERERGQLRDIQHGAPFEPGYVYAMLSRVSSDAFRVAGRQEDAEEFLTCLLSGLQDEMTDVLKLYQKSKEEDAPPVNGAANGDARHSDEDEDGDSDDWQTIIGKNRGQVTRSAELQTTPISRVFSGQLRSALHRQGSKATATVQSFFSLQLDIQSPQVSSVEQALEALVERDPVVGLTCPQTGQPVDAYQQAALELTPPTLILHLKRFLYDPETDGVQKLLKRVTFPVDLELKKELLSNVRTKMAPGLKRYRLFAVVYHSGKESTKGHYITDAYHPAYQQWVRYDDSSISAVAESAVLRPEPPLVPYILFYRRVDTVGAHNGK</sequence>
<feature type="region of interest" description="Disordered" evidence="8">
    <location>
        <begin position="477"/>
        <end position="536"/>
    </location>
</feature>
<feature type="compositionally biased region" description="Pro residues" evidence="8">
    <location>
        <begin position="520"/>
        <end position="535"/>
    </location>
</feature>
<dbReference type="GO" id="GO:0010506">
    <property type="term" value="P:regulation of autophagy"/>
    <property type="evidence" value="ECO:0007669"/>
    <property type="project" value="TreeGrafter"/>
</dbReference>
<feature type="region of interest" description="Disordered" evidence="8">
    <location>
        <begin position="259"/>
        <end position="338"/>
    </location>
</feature>
<feature type="compositionally biased region" description="Low complexity" evidence="8">
    <location>
        <begin position="266"/>
        <end position="275"/>
    </location>
</feature>
<dbReference type="InterPro" id="IPR001394">
    <property type="entry name" value="Peptidase_C19_UCH"/>
</dbReference>
<dbReference type="FunFam" id="3.90.70.10:FF:000092">
    <property type="entry name" value="Ubiquitin carboxyl-terminal hydrolase"/>
    <property type="match status" value="1"/>
</dbReference>
<dbReference type="PROSITE" id="PS50235">
    <property type="entry name" value="USP_3"/>
    <property type="match status" value="1"/>
</dbReference>
<feature type="region of interest" description="Disordered" evidence="8">
    <location>
        <begin position="389"/>
        <end position="465"/>
    </location>
</feature>
<comment type="similarity">
    <text evidence="2">Belongs to the peptidase C19 family. USP10 subfamily.</text>
</comment>
<evidence type="ECO:0000256" key="4">
    <source>
        <dbReference type="ARBA" id="ARBA00022670"/>
    </source>
</evidence>
<evidence type="ECO:0000256" key="6">
    <source>
        <dbReference type="ARBA" id="ARBA00022801"/>
    </source>
</evidence>
<dbReference type="OrthoDB" id="429671at2759"/>
<comment type="caution">
    <text evidence="10">The sequence shown here is derived from an EMBL/GenBank/DDBJ whole genome shotgun (WGS) entry which is preliminary data.</text>
</comment>
<dbReference type="InterPro" id="IPR050164">
    <property type="entry name" value="Peptidase_C19"/>
</dbReference>
<dbReference type="GO" id="GO:0006508">
    <property type="term" value="P:proteolysis"/>
    <property type="evidence" value="ECO:0007669"/>
    <property type="project" value="UniProtKB-KW"/>
</dbReference>
<dbReference type="GO" id="GO:0004843">
    <property type="term" value="F:cysteine-type deubiquitinase activity"/>
    <property type="evidence" value="ECO:0007669"/>
    <property type="project" value="UniProtKB-EC"/>
</dbReference>
<evidence type="ECO:0000256" key="8">
    <source>
        <dbReference type="SAM" id="MobiDB-lite"/>
    </source>
</evidence>
<dbReference type="GO" id="GO:0005634">
    <property type="term" value="C:nucleus"/>
    <property type="evidence" value="ECO:0007669"/>
    <property type="project" value="TreeGrafter"/>
</dbReference>
<accession>A0A6A4VQF1</accession>
<organism evidence="10 11">
    <name type="scientific">Amphibalanus amphitrite</name>
    <name type="common">Striped barnacle</name>
    <name type="synonym">Balanus amphitrite</name>
    <dbReference type="NCBI Taxonomy" id="1232801"/>
    <lineage>
        <taxon>Eukaryota</taxon>
        <taxon>Metazoa</taxon>
        <taxon>Ecdysozoa</taxon>
        <taxon>Arthropoda</taxon>
        <taxon>Crustacea</taxon>
        <taxon>Multicrustacea</taxon>
        <taxon>Cirripedia</taxon>
        <taxon>Thoracica</taxon>
        <taxon>Thoracicalcarea</taxon>
        <taxon>Balanomorpha</taxon>
        <taxon>Balanoidea</taxon>
        <taxon>Balanidae</taxon>
        <taxon>Amphibalaninae</taxon>
        <taxon>Amphibalanus</taxon>
    </lineage>
</organism>